<feature type="compositionally biased region" description="Low complexity" evidence="1">
    <location>
        <begin position="388"/>
        <end position="401"/>
    </location>
</feature>
<dbReference type="EMBL" id="HBEG01041673">
    <property type="protein sequence ID" value="CAD8381789.1"/>
    <property type="molecule type" value="Transcribed_RNA"/>
</dbReference>
<keyword evidence="2" id="KW-1133">Transmembrane helix</keyword>
<sequence>MAAHIRGIPRGWDGEVYDIPLINLFFAVALIAWGSIIGSVGIVVLATLKLVPAVLRTLYEYVVLLKDLQPWWWLFWFCGLALVLAACPLVYGLVVCYGFASGPRCAIEALTSASIVSGFLEVVRILREFDMGSNIFILHYEKSCVPRVRERPIRQAMSRMFVNRPEDSLQEVWDVFFQECTRTARRAVANQWLLAASLDALDPAVIIGVPALCTFDTLYRSALEAPGERCICWPSSTCEEKSRPRNSIADTFWPKLMACKDEIGKHLPLADDELLYLRVKLCAGGGEVDALGSTAKAVLAKERPRSQDLHGICAEFTRLSLELSRLGEMQRRFPNMVAAVTGGGTHRGDVPAPEVLGFARDVGLESMEFQEFALAMALSQEDGSELSAGMTTPGGTQAAPGGTQGQPGDVDLPGFVSSTPRDP</sequence>
<proteinExistence type="predicted"/>
<accession>A0A7S0B3M8</accession>
<gene>
    <name evidence="3" type="ORF">PBAH0796_LOCUS25477</name>
</gene>
<feature type="transmembrane region" description="Helical" evidence="2">
    <location>
        <begin position="71"/>
        <end position="94"/>
    </location>
</feature>
<evidence type="ECO:0000256" key="1">
    <source>
        <dbReference type="SAM" id="MobiDB-lite"/>
    </source>
</evidence>
<organism evidence="3">
    <name type="scientific">Pyrodinium bahamense</name>
    <dbReference type="NCBI Taxonomy" id="73915"/>
    <lineage>
        <taxon>Eukaryota</taxon>
        <taxon>Sar</taxon>
        <taxon>Alveolata</taxon>
        <taxon>Dinophyceae</taxon>
        <taxon>Gonyaulacales</taxon>
        <taxon>Pyrocystaceae</taxon>
        <taxon>Pyrodinium</taxon>
    </lineage>
</organism>
<feature type="transmembrane region" description="Helical" evidence="2">
    <location>
        <begin position="21"/>
        <end position="51"/>
    </location>
</feature>
<feature type="region of interest" description="Disordered" evidence="1">
    <location>
        <begin position="384"/>
        <end position="423"/>
    </location>
</feature>
<dbReference type="AlphaFoldDB" id="A0A7S0B3M8"/>
<keyword evidence="2" id="KW-0472">Membrane</keyword>
<protein>
    <submittedName>
        <fullName evidence="3">Uncharacterized protein</fullName>
    </submittedName>
</protein>
<keyword evidence="2" id="KW-0812">Transmembrane</keyword>
<name>A0A7S0B3M8_9DINO</name>
<evidence type="ECO:0000313" key="3">
    <source>
        <dbReference type="EMBL" id="CAD8381789.1"/>
    </source>
</evidence>
<reference evidence="3" key="1">
    <citation type="submission" date="2021-01" db="EMBL/GenBank/DDBJ databases">
        <authorList>
            <person name="Corre E."/>
            <person name="Pelletier E."/>
            <person name="Niang G."/>
            <person name="Scheremetjew M."/>
            <person name="Finn R."/>
            <person name="Kale V."/>
            <person name="Holt S."/>
            <person name="Cochrane G."/>
            <person name="Meng A."/>
            <person name="Brown T."/>
            <person name="Cohen L."/>
        </authorList>
    </citation>
    <scope>NUCLEOTIDE SEQUENCE</scope>
    <source>
        <strain evidence="3">Pbaha01</strain>
    </source>
</reference>
<evidence type="ECO:0000256" key="2">
    <source>
        <dbReference type="SAM" id="Phobius"/>
    </source>
</evidence>